<dbReference type="InterPro" id="IPR002182">
    <property type="entry name" value="NB-ARC"/>
</dbReference>
<evidence type="ECO:0000313" key="2">
    <source>
        <dbReference type="EMBL" id="KAF0922025.1"/>
    </source>
</evidence>
<accession>A0A6G1EA86</accession>
<feature type="domain" description="NB-ARC" evidence="1">
    <location>
        <begin position="180"/>
        <end position="284"/>
    </location>
</feature>
<dbReference type="OrthoDB" id="1356450at2759"/>
<reference evidence="2 3" key="1">
    <citation type="submission" date="2019-11" db="EMBL/GenBank/DDBJ databases">
        <title>Whole genome sequence of Oryza granulata.</title>
        <authorList>
            <person name="Li W."/>
        </authorList>
    </citation>
    <scope>NUCLEOTIDE SEQUENCE [LARGE SCALE GENOMIC DNA]</scope>
    <source>
        <strain evidence="3">cv. Menghai</strain>
        <tissue evidence="2">Leaf</tissue>
    </source>
</reference>
<dbReference type="PANTHER" id="PTHR33463">
    <property type="entry name" value="NB-ARC DOMAIN-CONTAINING PROTEIN-RELATED"/>
    <property type="match status" value="1"/>
</dbReference>
<dbReference type="Pfam" id="PF00931">
    <property type="entry name" value="NB-ARC"/>
    <property type="match status" value="1"/>
</dbReference>
<dbReference type="AlphaFoldDB" id="A0A6G1EA86"/>
<name>A0A6G1EA86_9ORYZ</name>
<dbReference type="Proteomes" id="UP000479710">
    <property type="component" value="Unassembled WGS sequence"/>
</dbReference>
<evidence type="ECO:0000313" key="3">
    <source>
        <dbReference type="Proteomes" id="UP000479710"/>
    </source>
</evidence>
<sequence length="285" mass="30792">MDDPADQQVIGNTSTCCTIHLWSELDDMLDVARNVRRLKETVGQLAAQRSSVHGAIVAVAGVDEGEDGGADRLRRLGCTEEAVNWLGRARVAEKQGNAVVADYAALSLPRLRFVARYHIGKRAARVLRQAQLLVQQRDAICTMRRWAGSFAVTTHQAAPATVGTVATDDYLKEALSYIADDSVGVISVCGMGGVGKTTLLRAINNSFLPTRPSPPASSKKFDHVIWAVASKECSIDRLQDDVANKLGLPLASLPDDHSDANSEQPALPIAEYLKNTSFLMLIDDL</sequence>
<organism evidence="2 3">
    <name type="scientific">Oryza meyeriana var. granulata</name>
    <dbReference type="NCBI Taxonomy" id="110450"/>
    <lineage>
        <taxon>Eukaryota</taxon>
        <taxon>Viridiplantae</taxon>
        <taxon>Streptophyta</taxon>
        <taxon>Embryophyta</taxon>
        <taxon>Tracheophyta</taxon>
        <taxon>Spermatophyta</taxon>
        <taxon>Magnoliopsida</taxon>
        <taxon>Liliopsida</taxon>
        <taxon>Poales</taxon>
        <taxon>Poaceae</taxon>
        <taxon>BOP clade</taxon>
        <taxon>Oryzoideae</taxon>
        <taxon>Oryzeae</taxon>
        <taxon>Oryzinae</taxon>
        <taxon>Oryza</taxon>
        <taxon>Oryza meyeriana</taxon>
    </lineage>
</organism>
<dbReference type="SUPFAM" id="SSF52540">
    <property type="entry name" value="P-loop containing nucleoside triphosphate hydrolases"/>
    <property type="match status" value="1"/>
</dbReference>
<dbReference type="Gene3D" id="3.40.50.300">
    <property type="entry name" value="P-loop containing nucleotide triphosphate hydrolases"/>
    <property type="match status" value="1"/>
</dbReference>
<dbReference type="CDD" id="cd00882">
    <property type="entry name" value="Ras_like_GTPase"/>
    <property type="match status" value="1"/>
</dbReference>
<dbReference type="GO" id="GO:0043531">
    <property type="term" value="F:ADP binding"/>
    <property type="evidence" value="ECO:0007669"/>
    <property type="project" value="InterPro"/>
</dbReference>
<keyword evidence="3" id="KW-1185">Reference proteome</keyword>
<gene>
    <name evidence="2" type="ORF">E2562_023985</name>
</gene>
<dbReference type="InterPro" id="IPR027417">
    <property type="entry name" value="P-loop_NTPase"/>
</dbReference>
<proteinExistence type="predicted"/>
<dbReference type="PRINTS" id="PR00364">
    <property type="entry name" value="DISEASERSIST"/>
</dbReference>
<protein>
    <recommendedName>
        <fullName evidence="1">NB-ARC domain-containing protein</fullName>
    </recommendedName>
</protein>
<dbReference type="EMBL" id="SPHZ02000004">
    <property type="protein sequence ID" value="KAF0922025.1"/>
    <property type="molecule type" value="Genomic_DNA"/>
</dbReference>
<evidence type="ECO:0000259" key="1">
    <source>
        <dbReference type="Pfam" id="PF00931"/>
    </source>
</evidence>
<comment type="caution">
    <text evidence="2">The sequence shown here is derived from an EMBL/GenBank/DDBJ whole genome shotgun (WGS) entry which is preliminary data.</text>
</comment>
<dbReference type="InterPro" id="IPR050905">
    <property type="entry name" value="Plant_NBS-LRR"/>
</dbReference>
<dbReference type="PANTHER" id="PTHR33463:SF209">
    <property type="entry name" value="DISEASE RESISTANCE PROTEIN RPS2-LIKE"/>
    <property type="match status" value="1"/>
</dbReference>